<evidence type="ECO:0000256" key="21">
    <source>
        <dbReference type="ARBA" id="ARBA00048494"/>
    </source>
</evidence>
<evidence type="ECO:0000256" key="3">
    <source>
        <dbReference type="ARBA" id="ARBA00004609"/>
    </source>
</evidence>
<proteinExistence type="inferred from homology"/>
<keyword evidence="13" id="KW-0472">Membrane</keyword>
<comment type="similarity">
    <text evidence="4">Belongs to the polysaccharide deacetylase family.</text>
</comment>
<evidence type="ECO:0000256" key="17">
    <source>
        <dbReference type="ARBA" id="ARBA00023288"/>
    </source>
</evidence>
<keyword evidence="12" id="KW-0146">Chitin degradation</keyword>
<evidence type="ECO:0000256" key="1">
    <source>
        <dbReference type="ARBA" id="ARBA00001941"/>
    </source>
</evidence>
<feature type="region of interest" description="Disordered" evidence="22">
    <location>
        <begin position="417"/>
        <end position="438"/>
    </location>
</feature>
<dbReference type="Proteomes" id="UP001214415">
    <property type="component" value="Chromosome 8"/>
</dbReference>
<keyword evidence="14" id="KW-0325">Glycoprotein</keyword>
<dbReference type="EMBL" id="CP119907">
    <property type="protein sequence ID" value="WFD24933.1"/>
    <property type="molecule type" value="Genomic_DNA"/>
</dbReference>
<organism evidence="24 25">
    <name type="scientific">Malassezia equina</name>
    <dbReference type="NCBI Taxonomy" id="1381935"/>
    <lineage>
        <taxon>Eukaryota</taxon>
        <taxon>Fungi</taxon>
        <taxon>Dikarya</taxon>
        <taxon>Basidiomycota</taxon>
        <taxon>Ustilaginomycotina</taxon>
        <taxon>Malasseziomycetes</taxon>
        <taxon>Malasseziales</taxon>
        <taxon>Malasseziaceae</taxon>
        <taxon>Malassezia</taxon>
    </lineage>
</organism>
<evidence type="ECO:0000256" key="9">
    <source>
        <dbReference type="ARBA" id="ARBA00022723"/>
    </source>
</evidence>
<dbReference type="PANTHER" id="PTHR10587">
    <property type="entry name" value="GLYCOSYL TRANSFERASE-RELATED"/>
    <property type="match status" value="1"/>
</dbReference>
<keyword evidence="6" id="KW-0134">Cell wall</keyword>
<dbReference type="SUPFAM" id="SSF88713">
    <property type="entry name" value="Glycoside hydrolase/deacetylase"/>
    <property type="match status" value="1"/>
</dbReference>
<evidence type="ECO:0000313" key="24">
    <source>
        <dbReference type="EMBL" id="WFD24933.1"/>
    </source>
</evidence>
<accession>A0AAF0EIK7</accession>
<keyword evidence="5" id="KW-1003">Cell membrane</keyword>
<evidence type="ECO:0000256" key="20">
    <source>
        <dbReference type="ARBA" id="ARBA00024056"/>
    </source>
</evidence>
<evidence type="ECO:0000256" key="12">
    <source>
        <dbReference type="ARBA" id="ARBA00023024"/>
    </source>
</evidence>
<dbReference type="FunFam" id="3.20.20.370:FF:000004">
    <property type="entry name" value="Related to Chitin deacetylase"/>
    <property type="match status" value="1"/>
</dbReference>
<evidence type="ECO:0000256" key="19">
    <source>
        <dbReference type="ARBA" id="ARBA00023326"/>
    </source>
</evidence>
<dbReference type="InterPro" id="IPR002509">
    <property type="entry name" value="NODB_dom"/>
</dbReference>
<evidence type="ECO:0000256" key="2">
    <source>
        <dbReference type="ARBA" id="ARBA00004191"/>
    </source>
</evidence>
<dbReference type="GO" id="GO:0005886">
    <property type="term" value="C:plasma membrane"/>
    <property type="evidence" value="ECO:0007669"/>
    <property type="project" value="UniProtKB-SubCell"/>
</dbReference>
<evidence type="ECO:0000256" key="13">
    <source>
        <dbReference type="ARBA" id="ARBA00023136"/>
    </source>
</evidence>
<reference evidence="24" key="1">
    <citation type="submission" date="2023-03" db="EMBL/GenBank/DDBJ databases">
        <title>Mating type loci evolution in Malassezia.</title>
        <authorList>
            <person name="Coelho M.A."/>
        </authorList>
    </citation>
    <scope>NUCLEOTIDE SEQUENCE</scope>
    <source>
        <strain evidence="24">CBS 12830</strain>
    </source>
</reference>
<keyword evidence="17" id="KW-0449">Lipoprotein</keyword>
<evidence type="ECO:0000256" key="6">
    <source>
        <dbReference type="ARBA" id="ARBA00022512"/>
    </source>
</evidence>
<sequence length="465" mass="50534">MQENTATPLIRVPPNSFHSNHHIMQLTAKLLIAALSATYASAFLQGDARHPHLRLARRGVANAADMMRISAPAQECTAYGDAGVTQMMGKTLPPDNSPATILQGDTQANQVWQDIQNSGIIPGNVKVKPADNSGGPHMGVKGGSYDASSDPDCWWTASKCVTPKAQNIPSDLSTCPEPDTWGLTFDDGPNCSHNAFYDFLNTKKLKATMFFIGINVANWPYQAQRAIADGHEICVHTWSHHYMTTFENDQVFAELFYTIRVIKSVLGVTPTCWRPPFGDVDDRVRAIAAGLGLRTILWQEDTLDWNVAQVGQQQVQQNYQDILNKAGSESPIVLTHELVSQTMRMFEDQYPQIEQKFKNIVPVTACQNITNPYPEQIQYPAFSDYVNGKRATGLPDINTIKTTPNAQFDVVPLSQQKQGFANPGQDSSSSSSSSGMNAAGLTASPSKAAVAAVLAAAIIGAVALL</sequence>
<dbReference type="GO" id="GO:0009272">
    <property type="term" value="P:fungal-type cell wall biogenesis"/>
    <property type="evidence" value="ECO:0007669"/>
    <property type="project" value="UniProtKB-ARBA"/>
</dbReference>
<evidence type="ECO:0000256" key="5">
    <source>
        <dbReference type="ARBA" id="ARBA00022475"/>
    </source>
</evidence>
<evidence type="ECO:0000256" key="18">
    <source>
        <dbReference type="ARBA" id="ARBA00023316"/>
    </source>
</evidence>
<keyword evidence="8" id="KW-0336">GPI-anchor</keyword>
<evidence type="ECO:0000256" key="4">
    <source>
        <dbReference type="ARBA" id="ARBA00010973"/>
    </source>
</evidence>
<dbReference type="PANTHER" id="PTHR10587:SF98">
    <property type="entry name" value="CHITIN DEACETYLASE"/>
    <property type="match status" value="1"/>
</dbReference>
<dbReference type="GO" id="GO:0046872">
    <property type="term" value="F:metal ion binding"/>
    <property type="evidence" value="ECO:0007669"/>
    <property type="project" value="UniProtKB-KW"/>
</dbReference>
<evidence type="ECO:0000256" key="15">
    <source>
        <dbReference type="ARBA" id="ARBA00023277"/>
    </source>
</evidence>
<gene>
    <name evidence="24" type="ORF">MEQU1_003640</name>
</gene>
<dbReference type="AlphaFoldDB" id="A0AAF0EIK7"/>
<dbReference type="PROSITE" id="PS51677">
    <property type="entry name" value="NODB"/>
    <property type="match status" value="1"/>
</dbReference>
<dbReference type="InterPro" id="IPR050248">
    <property type="entry name" value="Polysacc_deacetylase_ArnD"/>
</dbReference>
<name>A0AAF0EIK7_9BASI</name>
<dbReference type="EC" id="3.5.1.41" evidence="20"/>
<keyword evidence="18" id="KW-0961">Cell wall biogenesis/degradation</keyword>
<evidence type="ECO:0000313" key="25">
    <source>
        <dbReference type="Proteomes" id="UP001214415"/>
    </source>
</evidence>
<keyword evidence="7" id="KW-0964">Secreted</keyword>
<keyword evidence="16" id="KW-0170">Cobalt</keyword>
<keyword evidence="10" id="KW-0732">Signal</keyword>
<comment type="subcellular location">
    <subcellularLocation>
        <location evidence="3">Cell membrane</location>
        <topology evidence="3">Lipid-anchor</topology>
        <topology evidence="3">GPI-anchor</topology>
    </subcellularLocation>
    <subcellularLocation>
        <location evidence="2">Secreted</location>
        <location evidence="2">Cell wall</location>
    </subcellularLocation>
</comment>
<dbReference type="GO" id="GO:0006032">
    <property type="term" value="P:chitin catabolic process"/>
    <property type="evidence" value="ECO:0007669"/>
    <property type="project" value="UniProtKB-KW"/>
</dbReference>
<keyword evidence="11" id="KW-0378">Hydrolase</keyword>
<evidence type="ECO:0000259" key="23">
    <source>
        <dbReference type="PROSITE" id="PS51677"/>
    </source>
</evidence>
<protein>
    <recommendedName>
        <fullName evidence="20">chitin deacetylase</fullName>
        <ecNumber evidence="20">3.5.1.41</ecNumber>
    </recommendedName>
</protein>
<keyword evidence="15" id="KW-0119">Carbohydrate metabolism</keyword>
<evidence type="ECO:0000256" key="22">
    <source>
        <dbReference type="SAM" id="MobiDB-lite"/>
    </source>
</evidence>
<dbReference type="InterPro" id="IPR011330">
    <property type="entry name" value="Glyco_hydro/deAcase_b/a-brl"/>
</dbReference>
<keyword evidence="19" id="KW-0624">Polysaccharide degradation</keyword>
<feature type="domain" description="NodB homology" evidence="23">
    <location>
        <begin position="179"/>
        <end position="363"/>
    </location>
</feature>
<dbReference type="Pfam" id="PF01522">
    <property type="entry name" value="Polysacc_deac_1"/>
    <property type="match status" value="1"/>
</dbReference>
<keyword evidence="25" id="KW-1185">Reference proteome</keyword>
<evidence type="ECO:0000256" key="11">
    <source>
        <dbReference type="ARBA" id="ARBA00022801"/>
    </source>
</evidence>
<dbReference type="Gene3D" id="3.20.20.370">
    <property type="entry name" value="Glycoside hydrolase/deacetylase"/>
    <property type="match status" value="1"/>
</dbReference>
<evidence type="ECO:0000256" key="14">
    <source>
        <dbReference type="ARBA" id="ARBA00023180"/>
    </source>
</evidence>
<dbReference type="GO" id="GO:0004099">
    <property type="term" value="F:chitin deacetylase activity"/>
    <property type="evidence" value="ECO:0007669"/>
    <property type="project" value="UniProtKB-EC"/>
</dbReference>
<evidence type="ECO:0000256" key="8">
    <source>
        <dbReference type="ARBA" id="ARBA00022622"/>
    </source>
</evidence>
<evidence type="ECO:0000256" key="10">
    <source>
        <dbReference type="ARBA" id="ARBA00022729"/>
    </source>
</evidence>
<keyword evidence="9" id="KW-0479">Metal-binding</keyword>
<comment type="catalytic activity">
    <reaction evidence="21">
        <text>[(1-&gt;4)-N-acetyl-beta-D-glucosaminyl](n) + n H2O = chitosan + n acetate</text>
        <dbReference type="Rhea" id="RHEA:10464"/>
        <dbReference type="Rhea" id="RHEA-COMP:9593"/>
        <dbReference type="Rhea" id="RHEA-COMP:9597"/>
        <dbReference type="ChEBI" id="CHEBI:15377"/>
        <dbReference type="ChEBI" id="CHEBI:17029"/>
        <dbReference type="ChEBI" id="CHEBI:30089"/>
        <dbReference type="ChEBI" id="CHEBI:57704"/>
        <dbReference type="EC" id="3.5.1.41"/>
    </reaction>
    <physiologicalReaction direction="left-to-right" evidence="21">
        <dbReference type="Rhea" id="RHEA:10465"/>
    </physiologicalReaction>
</comment>
<evidence type="ECO:0000256" key="7">
    <source>
        <dbReference type="ARBA" id="ARBA00022525"/>
    </source>
</evidence>
<dbReference type="GO" id="GO:0000272">
    <property type="term" value="P:polysaccharide catabolic process"/>
    <property type="evidence" value="ECO:0007669"/>
    <property type="project" value="UniProtKB-KW"/>
</dbReference>
<dbReference type="GO" id="GO:0071555">
    <property type="term" value="P:cell wall organization"/>
    <property type="evidence" value="ECO:0007669"/>
    <property type="project" value="UniProtKB-KW"/>
</dbReference>
<dbReference type="GO" id="GO:0098552">
    <property type="term" value="C:side of membrane"/>
    <property type="evidence" value="ECO:0007669"/>
    <property type="project" value="UniProtKB-KW"/>
</dbReference>
<evidence type="ECO:0000256" key="16">
    <source>
        <dbReference type="ARBA" id="ARBA00023285"/>
    </source>
</evidence>
<comment type="cofactor">
    <cofactor evidence="1">
        <name>Co(2+)</name>
        <dbReference type="ChEBI" id="CHEBI:48828"/>
    </cofactor>
</comment>